<organism evidence="1 2">
    <name type="scientific">Bosea robiniae</name>
    <dbReference type="NCBI Taxonomy" id="1036780"/>
    <lineage>
        <taxon>Bacteria</taxon>
        <taxon>Pseudomonadati</taxon>
        <taxon>Pseudomonadota</taxon>
        <taxon>Alphaproteobacteria</taxon>
        <taxon>Hyphomicrobiales</taxon>
        <taxon>Boseaceae</taxon>
        <taxon>Bosea</taxon>
    </lineage>
</organism>
<dbReference type="RefSeq" id="WP_091856700.1">
    <property type="nucleotide sequence ID" value="NZ_FNBZ01000003.1"/>
</dbReference>
<dbReference type="Proteomes" id="UP000199468">
    <property type="component" value="Unassembled WGS sequence"/>
</dbReference>
<comment type="caution">
    <text evidence="1">The sequence shown here is derived from an EMBL/GenBank/DDBJ whole genome shotgun (WGS) entry which is preliminary data.</text>
</comment>
<reference evidence="1 2" key="1">
    <citation type="submission" date="2016-10" db="EMBL/GenBank/DDBJ databases">
        <authorList>
            <person name="Varghese N."/>
            <person name="Submissions S."/>
        </authorList>
    </citation>
    <scope>NUCLEOTIDE SEQUENCE [LARGE SCALE GENOMIC DNA]</scope>
    <source>
        <strain evidence="1 2">DSM 26672</strain>
    </source>
</reference>
<gene>
    <name evidence="1" type="ORF">SAMN05421844_10316</name>
</gene>
<proteinExistence type="predicted"/>
<sequence length="229" mass="25551">MPIKGNAFVAIWHDIRAESEVEYNRWHTREHMPERLSIPGFMRGRRGVDWKRDRHRYWTLYEGPNLDVFGSPAYLERLNNPTPWSQQIQPAFYNFIRCGCEVLVSLGEGLGGAMATYRISFDSIGEDGFRRAARPVAEQILGLDGISSVHIGLARPESTGAKTRETALRGTTQDGLFDAAILVDGIGRLELEAALPQISAALARHQLRPAPDDVAVYDLAFALDSMNRG</sequence>
<keyword evidence="2" id="KW-1185">Reference proteome</keyword>
<evidence type="ECO:0000313" key="2">
    <source>
        <dbReference type="Proteomes" id="UP000199468"/>
    </source>
</evidence>
<accession>A0ABY0NTU3</accession>
<name>A0ABY0NTU3_9HYPH</name>
<evidence type="ECO:0000313" key="1">
    <source>
        <dbReference type="EMBL" id="SDG13123.1"/>
    </source>
</evidence>
<protein>
    <submittedName>
        <fullName evidence="1">Uncharacterized protein</fullName>
    </submittedName>
</protein>
<dbReference type="EMBL" id="FNBZ01000003">
    <property type="protein sequence ID" value="SDG13123.1"/>
    <property type="molecule type" value="Genomic_DNA"/>
</dbReference>